<dbReference type="GO" id="GO:0047196">
    <property type="term" value="F:long-chain-alcohol O-fatty-acyltransferase activity"/>
    <property type="evidence" value="ECO:0007669"/>
    <property type="project" value="UniProtKB-EC"/>
</dbReference>
<dbReference type="Pfam" id="PF06974">
    <property type="entry name" value="WS_DGAT_C"/>
    <property type="match status" value="1"/>
</dbReference>
<dbReference type="PANTHER" id="PTHR31650:SF38">
    <property type="entry name" value="O-ACYLTRANSFERASE WSD1-LIKE"/>
    <property type="match status" value="1"/>
</dbReference>
<feature type="domain" description="O-acyltransferase WSD1 C-terminal" evidence="12">
    <location>
        <begin position="305"/>
        <end position="443"/>
    </location>
</feature>
<dbReference type="UniPathway" id="UPA00282"/>
<dbReference type="AlphaFoldDB" id="A0A1R3G0B6"/>
<comment type="similarity">
    <text evidence="8">In the N-terminal section; belongs to the long-chain O-acyltransferase family.</text>
</comment>
<evidence type="ECO:0000256" key="9">
    <source>
        <dbReference type="ARBA" id="ARBA00047604"/>
    </source>
</evidence>
<comment type="catalytic activity">
    <reaction evidence="9">
        <text>a long chain fatty alcohol + a fatty acyl-CoA = a long-chain alcohol wax ester + CoA</text>
        <dbReference type="Rhea" id="RHEA:38443"/>
        <dbReference type="ChEBI" id="CHEBI:17135"/>
        <dbReference type="ChEBI" id="CHEBI:57287"/>
        <dbReference type="ChEBI" id="CHEBI:77636"/>
        <dbReference type="ChEBI" id="CHEBI:235323"/>
        <dbReference type="EC" id="2.3.1.75"/>
    </reaction>
</comment>
<dbReference type="PANTHER" id="PTHR31650">
    <property type="entry name" value="O-ACYLTRANSFERASE (WSD1-LIKE) FAMILY PROTEIN"/>
    <property type="match status" value="1"/>
</dbReference>
<protein>
    <submittedName>
        <fullName evidence="13">Uncharacterized protein</fullName>
    </submittedName>
</protein>
<evidence type="ECO:0000256" key="6">
    <source>
        <dbReference type="ARBA" id="ARBA00022824"/>
    </source>
</evidence>
<dbReference type="GO" id="GO:0019432">
    <property type="term" value="P:triglyceride biosynthetic process"/>
    <property type="evidence" value="ECO:0007669"/>
    <property type="project" value="UniProtKB-UniPathway"/>
</dbReference>
<dbReference type="Gene3D" id="3.30.559.10">
    <property type="entry name" value="Chloramphenicol acetyltransferase-like domain"/>
    <property type="match status" value="1"/>
</dbReference>
<evidence type="ECO:0000313" key="14">
    <source>
        <dbReference type="Proteomes" id="UP000188268"/>
    </source>
</evidence>
<proteinExistence type="inferred from homology"/>
<reference evidence="13 14" key="1">
    <citation type="submission" date="2013-09" db="EMBL/GenBank/DDBJ databases">
        <title>Corchorus capsularis genome sequencing.</title>
        <authorList>
            <person name="Alam M."/>
            <person name="Haque M.S."/>
            <person name="Islam M.S."/>
            <person name="Emdad E.M."/>
            <person name="Islam M.M."/>
            <person name="Ahmed B."/>
            <person name="Halim A."/>
            <person name="Hossen Q.M.M."/>
            <person name="Hossain M.Z."/>
            <person name="Ahmed R."/>
            <person name="Khan M.M."/>
            <person name="Islam R."/>
            <person name="Rashid M.M."/>
            <person name="Khan S.A."/>
            <person name="Rahman M.S."/>
            <person name="Alam M."/>
        </authorList>
    </citation>
    <scope>NUCLEOTIDE SEQUENCE [LARGE SCALE GENOMIC DNA]</scope>
    <source>
        <strain evidence="14">cv. CVL-1</strain>
        <tissue evidence="13">Whole seedling</tissue>
    </source>
</reference>
<evidence type="ECO:0000256" key="1">
    <source>
        <dbReference type="ARBA" id="ARBA00004162"/>
    </source>
</evidence>
<name>A0A1R3G0B6_COCAP</name>
<dbReference type="OrthoDB" id="619536at2759"/>
<comment type="caution">
    <text evidence="13">The sequence shown here is derived from an EMBL/GenBank/DDBJ whole genome shotgun (WGS) entry which is preliminary data.</text>
</comment>
<evidence type="ECO:0000259" key="12">
    <source>
        <dbReference type="Pfam" id="PF06974"/>
    </source>
</evidence>
<evidence type="ECO:0000256" key="2">
    <source>
        <dbReference type="ARBA" id="ARBA00004586"/>
    </source>
</evidence>
<dbReference type="InterPro" id="IPR004255">
    <property type="entry name" value="O-acyltransferase_WSD1_N"/>
</dbReference>
<dbReference type="GO" id="GO:0005789">
    <property type="term" value="C:endoplasmic reticulum membrane"/>
    <property type="evidence" value="ECO:0007669"/>
    <property type="project" value="UniProtKB-SubCell"/>
</dbReference>
<dbReference type="GO" id="GO:0004144">
    <property type="term" value="F:diacylglycerol O-acyltransferase activity"/>
    <property type="evidence" value="ECO:0007669"/>
    <property type="project" value="UniProtKB-EC"/>
</dbReference>
<dbReference type="Proteomes" id="UP000188268">
    <property type="component" value="Unassembled WGS sequence"/>
</dbReference>
<gene>
    <name evidence="13" type="ORF">CCACVL1_29720</name>
</gene>
<dbReference type="InterPro" id="IPR045034">
    <property type="entry name" value="O-acyltransferase_WSD1-like"/>
</dbReference>
<evidence type="ECO:0000256" key="10">
    <source>
        <dbReference type="ARBA" id="ARBA00048109"/>
    </source>
</evidence>
<dbReference type="Pfam" id="PF03007">
    <property type="entry name" value="WS_DGAT_cat"/>
    <property type="match status" value="1"/>
</dbReference>
<evidence type="ECO:0000259" key="11">
    <source>
        <dbReference type="Pfam" id="PF03007"/>
    </source>
</evidence>
<comment type="pathway">
    <text evidence="4">Lipid metabolism.</text>
</comment>
<evidence type="ECO:0000256" key="8">
    <source>
        <dbReference type="ARBA" id="ARBA00024360"/>
    </source>
</evidence>
<comment type="pathway">
    <text evidence="3">Glycerolipid metabolism; triacylglycerol biosynthesis.</text>
</comment>
<comment type="catalytic activity">
    <reaction evidence="10">
        <text>an acyl-CoA + a 1,2-diacyl-sn-glycerol = a triacyl-sn-glycerol + CoA</text>
        <dbReference type="Rhea" id="RHEA:10868"/>
        <dbReference type="ChEBI" id="CHEBI:17815"/>
        <dbReference type="ChEBI" id="CHEBI:57287"/>
        <dbReference type="ChEBI" id="CHEBI:58342"/>
        <dbReference type="ChEBI" id="CHEBI:64615"/>
        <dbReference type="EC" id="2.3.1.20"/>
    </reaction>
</comment>
<evidence type="ECO:0000256" key="4">
    <source>
        <dbReference type="ARBA" id="ARBA00005189"/>
    </source>
</evidence>
<dbReference type="OMA" id="IMRRTFC"/>
<sequence length="448" mass="50429">MEHAAGYYVSKKLEGDDLGLKQIKVKGGIEEEEGEPLSPMAQMFQEPESNVYIILSVGFKSPIDPFSFKTNLLHTLLKHPRFSSVQVADEKNGGELKWVQTKVELDNHVIVVAMDEGDHMEPKAADKFVEDYISNLTKTNLSMSNNSNNNIPMWDCHILNLKTSDEAKSHVVMRVHHSLGDGTSLMSLLLSFSRKLSDPLSFPTFPAPTKKPIPSRTSTLFGVCIKIWSIFLLFWNTLVDILMCLATMYFLKDTQTPLKAPSSAVAFTSRRIVRRTFSLADVKLVKNATNTAVDEMKKKKSKADWGNKIGYVLFPFTIALKENPLDHIREVKAKMDRKKASLEANFRLLMATVFVRFYRTKLATFPPTTIWFSNVAGPQDKITLFGNQLVYVAPSLYGQPVALTIHIVSYAEDILMVLSVDEKIIPDPYQLCDDLEDSLKLLKKSVTT</sequence>
<feature type="domain" description="O-acyltransferase WSD1-like N-terminal" evidence="11">
    <location>
        <begin position="72"/>
        <end position="294"/>
    </location>
</feature>
<dbReference type="GO" id="GO:0005886">
    <property type="term" value="C:plasma membrane"/>
    <property type="evidence" value="ECO:0007669"/>
    <property type="project" value="UniProtKB-SubCell"/>
</dbReference>
<dbReference type="InterPro" id="IPR023213">
    <property type="entry name" value="CAT-like_dom_sf"/>
</dbReference>
<evidence type="ECO:0000256" key="3">
    <source>
        <dbReference type="ARBA" id="ARBA00004771"/>
    </source>
</evidence>
<keyword evidence="5" id="KW-0808">Transferase</keyword>
<evidence type="ECO:0000256" key="7">
    <source>
        <dbReference type="ARBA" id="ARBA00023315"/>
    </source>
</evidence>
<dbReference type="SUPFAM" id="SSF52777">
    <property type="entry name" value="CoA-dependent acyltransferases"/>
    <property type="match status" value="1"/>
</dbReference>
<keyword evidence="14" id="KW-1185">Reference proteome</keyword>
<dbReference type="Gramene" id="OMO51544">
    <property type="protein sequence ID" value="OMO51544"/>
    <property type="gene ID" value="CCACVL1_29720"/>
</dbReference>
<dbReference type="InterPro" id="IPR009721">
    <property type="entry name" value="O-acyltransferase_WSD1_C"/>
</dbReference>
<evidence type="ECO:0000313" key="13">
    <source>
        <dbReference type="EMBL" id="OMO51544.1"/>
    </source>
</evidence>
<keyword evidence="7" id="KW-0012">Acyltransferase</keyword>
<organism evidence="13 14">
    <name type="scientific">Corchorus capsularis</name>
    <name type="common">Jute</name>
    <dbReference type="NCBI Taxonomy" id="210143"/>
    <lineage>
        <taxon>Eukaryota</taxon>
        <taxon>Viridiplantae</taxon>
        <taxon>Streptophyta</taxon>
        <taxon>Embryophyta</taxon>
        <taxon>Tracheophyta</taxon>
        <taxon>Spermatophyta</taxon>
        <taxon>Magnoliopsida</taxon>
        <taxon>eudicotyledons</taxon>
        <taxon>Gunneridae</taxon>
        <taxon>Pentapetalae</taxon>
        <taxon>rosids</taxon>
        <taxon>malvids</taxon>
        <taxon>Malvales</taxon>
        <taxon>Malvaceae</taxon>
        <taxon>Grewioideae</taxon>
        <taxon>Apeibeae</taxon>
        <taxon>Corchorus</taxon>
    </lineage>
</organism>
<keyword evidence="6" id="KW-0256">Endoplasmic reticulum</keyword>
<accession>A0A1R3G0B6</accession>
<evidence type="ECO:0000256" key="5">
    <source>
        <dbReference type="ARBA" id="ARBA00022679"/>
    </source>
</evidence>
<comment type="subcellular location">
    <subcellularLocation>
        <location evidence="1">Cell membrane</location>
        <topology evidence="1">Single-pass membrane protein</topology>
    </subcellularLocation>
    <subcellularLocation>
        <location evidence="2">Endoplasmic reticulum membrane</location>
    </subcellularLocation>
</comment>
<dbReference type="EMBL" id="AWWV01015771">
    <property type="protein sequence ID" value="OMO51544.1"/>
    <property type="molecule type" value="Genomic_DNA"/>
</dbReference>